<feature type="transmembrane region" description="Helical" evidence="7">
    <location>
        <begin position="858"/>
        <end position="878"/>
    </location>
</feature>
<protein>
    <submittedName>
        <fullName evidence="10">LPXTG cell wall anchor domain-containing protein</fullName>
    </submittedName>
</protein>
<dbReference type="PROSITE" id="PS50847">
    <property type="entry name" value="GRAM_POS_ANCHORING"/>
    <property type="match status" value="1"/>
</dbReference>
<comment type="subcellular location">
    <subcellularLocation>
        <location evidence="1">Secreted</location>
        <location evidence="1">Cell wall</location>
        <topology evidence="1">Peptidoglycan-anchor</topology>
    </subcellularLocation>
</comment>
<feature type="compositionally biased region" description="Basic and acidic residues" evidence="6">
    <location>
        <begin position="826"/>
        <end position="839"/>
    </location>
</feature>
<accession>A0A556PMT2</accession>
<evidence type="ECO:0000256" key="7">
    <source>
        <dbReference type="SAM" id="Phobius"/>
    </source>
</evidence>
<dbReference type="Gene3D" id="2.160.20.10">
    <property type="entry name" value="Single-stranded right-handed beta-helix, Pectin lyase-like"/>
    <property type="match status" value="1"/>
</dbReference>
<keyword evidence="7" id="KW-0472">Membrane</keyword>
<evidence type="ECO:0000256" key="8">
    <source>
        <dbReference type="SAM" id="SignalP"/>
    </source>
</evidence>
<feature type="region of interest" description="Disordered" evidence="6">
    <location>
        <begin position="748"/>
        <end position="850"/>
    </location>
</feature>
<evidence type="ECO:0000256" key="3">
    <source>
        <dbReference type="ARBA" id="ARBA00022525"/>
    </source>
</evidence>
<dbReference type="NCBIfam" id="TIGR01167">
    <property type="entry name" value="LPXTG_anchor"/>
    <property type="match status" value="1"/>
</dbReference>
<keyword evidence="11" id="KW-1185">Reference proteome</keyword>
<gene>
    <name evidence="10" type="ORF">FPQ13_06120</name>
</gene>
<evidence type="ECO:0000256" key="1">
    <source>
        <dbReference type="ARBA" id="ARBA00004168"/>
    </source>
</evidence>
<organism evidence="10 11">
    <name type="scientific">Allobacillus salarius</name>
    <dbReference type="NCBI Taxonomy" id="1955272"/>
    <lineage>
        <taxon>Bacteria</taxon>
        <taxon>Bacillati</taxon>
        <taxon>Bacillota</taxon>
        <taxon>Bacilli</taxon>
        <taxon>Bacillales</taxon>
        <taxon>Bacillaceae</taxon>
        <taxon>Allobacillus</taxon>
    </lineage>
</organism>
<comment type="caution">
    <text evidence="10">The sequence shown here is derived from an EMBL/GenBank/DDBJ whole genome shotgun (WGS) entry which is preliminary data.</text>
</comment>
<keyword evidence="7" id="KW-1133">Transmembrane helix</keyword>
<feature type="chain" id="PRO_5038990956" evidence="8">
    <location>
        <begin position="26"/>
        <end position="883"/>
    </location>
</feature>
<keyword evidence="2" id="KW-0134">Cell wall</keyword>
<dbReference type="OrthoDB" id="2938694at2"/>
<evidence type="ECO:0000313" key="10">
    <source>
        <dbReference type="EMBL" id="TSJ65706.1"/>
    </source>
</evidence>
<keyword evidence="4 8" id="KW-0732">Signal</keyword>
<dbReference type="InterPro" id="IPR019931">
    <property type="entry name" value="LPXTG_anchor"/>
</dbReference>
<dbReference type="Proteomes" id="UP000316425">
    <property type="component" value="Unassembled WGS sequence"/>
</dbReference>
<dbReference type="EMBL" id="VMHE01000008">
    <property type="protein sequence ID" value="TSJ65706.1"/>
    <property type="molecule type" value="Genomic_DNA"/>
</dbReference>
<reference evidence="10 11" key="1">
    <citation type="submission" date="2019-07" db="EMBL/GenBank/DDBJ databases">
        <title>Allobacillus sp. nov. SKP isolated from shrimp paste of Euphausiacea.</title>
        <authorList>
            <person name="Kanchanasin P."/>
            <person name="Tanasupawat S."/>
            <person name="Shi W."/>
            <person name="Wu L."/>
            <person name="Ma J."/>
        </authorList>
    </citation>
    <scope>NUCLEOTIDE SEQUENCE [LARGE SCALE GENOMIC DNA]</scope>
    <source>
        <strain evidence="10 11">SKP4-8</strain>
    </source>
</reference>
<evidence type="ECO:0000256" key="6">
    <source>
        <dbReference type="SAM" id="MobiDB-lite"/>
    </source>
</evidence>
<keyword evidence="3" id="KW-0964">Secreted</keyword>
<dbReference type="InterPro" id="IPR011050">
    <property type="entry name" value="Pectin_lyase_fold/virulence"/>
</dbReference>
<dbReference type="SUPFAM" id="SSF51126">
    <property type="entry name" value="Pectin lyase-like"/>
    <property type="match status" value="1"/>
</dbReference>
<evidence type="ECO:0000256" key="4">
    <source>
        <dbReference type="ARBA" id="ARBA00022729"/>
    </source>
</evidence>
<proteinExistence type="predicted"/>
<feature type="signal peptide" evidence="8">
    <location>
        <begin position="1"/>
        <end position="25"/>
    </location>
</feature>
<feature type="compositionally biased region" description="Acidic residues" evidence="6">
    <location>
        <begin position="748"/>
        <end position="814"/>
    </location>
</feature>
<keyword evidence="7" id="KW-0812">Transmembrane</keyword>
<dbReference type="SMART" id="SM00710">
    <property type="entry name" value="PbH1"/>
    <property type="match status" value="5"/>
</dbReference>
<name>A0A556PMT2_9BACI</name>
<evidence type="ECO:0000256" key="5">
    <source>
        <dbReference type="ARBA" id="ARBA00023088"/>
    </source>
</evidence>
<dbReference type="RefSeq" id="WP_144088531.1">
    <property type="nucleotide sequence ID" value="NZ_VMHE01000008.1"/>
</dbReference>
<sequence length="883" mass="100278">MKKTNFLFVLVVSMIIVFISPRLSAEQVNDSNDTSEVIFASYNGDIVNNNFLYESATPDGAKGEYEKGFEISLGIADKDYDSFEYWFVNIDGEIQRFEEHDLQLKLTEDHYVIEAFFTYNPDEHEQENELLPVWYFGDDQEYSFNTIQEAIDAAPEGTNIYVQAGTYNENIIINKDGISLDGSDDDGEVIIKADASDKPAVTIQADDVSFYSLVFEDSPKAIKSSGQTDNIFISSNHFRLTGEFTGETYNQINLTGNLLDVSELSFEGFENVQFNNNMGVQLKTDSLNMRNNEFDGLDQAVYLEPINQNIDFYDAQIYILDNSFNNGNIGFKYENEHELQRSQFYIERNHFTNLNQGLIIKDSDVGSPWVTNNKFLNNKSGIVISHLSDKYGDYNISNNEFKDNQFGILIDHPNTEEEIGYYISENKFLINDFAVKLNAKSNTWYIPLGFNYWGSPEGPGFNQQNRISEQLEVYEYYIDENFEKTNMTSIFFNANIHGFVHTPQYLMDVGHYESIRYPVLRGEEVIFVAEPKIGYEFIGWADSEGNVTNKDPFLTVKADEDQTLYPFFKQLPEEEIGEYHQSPSEENIKEGKVEVDLSTEQANKITQLISKNLLVRLQKNEGTINLSKEEVQLEIPAEVFSKVGYKDTVSVTLEKITPEKDADKAMSDVYSFSLKGQDGQSISEFADTPIKLKFKVYDHFKGNTDLLKVKYYNPETEKWELIGGEHEDGYVVAETTHFSTFGVFEVTAEEVEEETGESEEESNEDTDNEQTGTEDESTSGSDDESSEENTDDESIEEGATSDEDSVESNDEEETATNKSNEETTEEVTKEVKSTKKVDSDNEESETSVEKLPETATNIYGFGLIGLVILLVGAAFLIYSRKRA</sequence>
<evidence type="ECO:0000313" key="11">
    <source>
        <dbReference type="Proteomes" id="UP000316425"/>
    </source>
</evidence>
<keyword evidence="5" id="KW-0572">Peptidoglycan-anchor</keyword>
<dbReference type="AlphaFoldDB" id="A0A556PMT2"/>
<evidence type="ECO:0000259" key="9">
    <source>
        <dbReference type="PROSITE" id="PS50847"/>
    </source>
</evidence>
<dbReference type="InterPro" id="IPR012334">
    <property type="entry name" value="Pectin_lyas_fold"/>
</dbReference>
<feature type="domain" description="Gram-positive cocci surface proteins LPxTG" evidence="9">
    <location>
        <begin position="851"/>
        <end position="883"/>
    </location>
</feature>
<evidence type="ECO:0000256" key="2">
    <source>
        <dbReference type="ARBA" id="ARBA00022512"/>
    </source>
</evidence>
<dbReference type="InterPro" id="IPR006626">
    <property type="entry name" value="PbH1"/>
</dbReference>